<dbReference type="GO" id="GO:0004177">
    <property type="term" value="F:aminopeptidase activity"/>
    <property type="evidence" value="ECO:0007669"/>
    <property type="project" value="UniProtKB-KW"/>
</dbReference>
<comment type="cofactor">
    <cofactor evidence="1">
        <name>Co(2+)</name>
        <dbReference type="ChEBI" id="CHEBI:48828"/>
    </cofactor>
</comment>
<proteinExistence type="inferred from homology"/>
<dbReference type="STRING" id="158189.SpiBuddy_1297"/>
<name>F0RVR0_SPHGB</name>
<sequence>MLLCQLQVLDEEFRILYKNTVLTDCAYRIMVLPQPSKLKKRVRLPLGAQAKPTQMRVGFSLSDLYIGCIPSDKFAIVLNGIGGFMELLLKRYAQLIIKVQLKLTEGDSLSINTEANTMQFARLLAREACLSTRQSVTIVETNHGKVVQAYPIDPVEKEIFRPAIHTVVMCHLFDLDANPYLVDSNLLEATSEVGTISKFGHLSDPVFLDRRIAVPWANIPFPGLRWAMELLGKAASEEEMWKLFSSLYRLDGEWASSFWEEQGNLLEYRKQSLNKLGHAHVNFVSDGWQLEAEIARDTVWAGGRTVLASKRYFLPQLPIQSLHASLDCFTAQGSFAASRPLYVLGTEVTGARFTVQDGKVTDWQADTGKPALDAFFNIDEGARHVSELSLADNDTIESRYLQKSIHPHFGKEITTTIILGGFSLDTLTGQSDDEDIKKSKLCESLVRLEIPVGDSQLAINLTTDDGQTHEVMIDGVYNL</sequence>
<dbReference type="KEGG" id="sbu:SpiBuddy_1297"/>
<dbReference type="Proteomes" id="UP000008466">
    <property type="component" value="Chromosome"/>
</dbReference>
<organism evidence="10 11">
    <name type="scientific">Sphaerochaeta globosa (strain ATCC BAA-1886 / DSM 22777 / Buddy)</name>
    <name type="common">Spirochaeta sp. (strain Buddy)</name>
    <dbReference type="NCBI Taxonomy" id="158189"/>
    <lineage>
        <taxon>Bacteria</taxon>
        <taxon>Pseudomonadati</taxon>
        <taxon>Spirochaetota</taxon>
        <taxon>Spirochaetia</taxon>
        <taxon>Spirochaetales</taxon>
        <taxon>Sphaerochaetaceae</taxon>
        <taxon>Sphaerochaeta</taxon>
    </lineage>
</organism>
<evidence type="ECO:0000256" key="7">
    <source>
        <dbReference type="ARBA" id="ARBA00022723"/>
    </source>
</evidence>
<evidence type="ECO:0000313" key="10">
    <source>
        <dbReference type="EMBL" id="ADY13122.1"/>
    </source>
</evidence>
<evidence type="ECO:0000256" key="2">
    <source>
        <dbReference type="ARBA" id="ARBA00001946"/>
    </source>
</evidence>
<dbReference type="PANTHER" id="PTHR34448:SF3">
    <property type="entry name" value="AMINOPEPTIDASE AMPS"/>
    <property type="match status" value="1"/>
</dbReference>
<dbReference type="SUPFAM" id="SSF144052">
    <property type="entry name" value="Thermophilic metalloprotease-like"/>
    <property type="match status" value="1"/>
</dbReference>
<protein>
    <submittedName>
        <fullName evidence="10">Peptidase M29 aminopeptidase II</fullName>
    </submittedName>
</protein>
<dbReference type="EMBL" id="CP002541">
    <property type="protein sequence ID" value="ADY13122.1"/>
    <property type="molecule type" value="Genomic_DNA"/>
</dbReference>
<comment type="cofactor">
    <cofactor evidence="3">
        <name>Zn(2+)</name>
        <dbReference type="ChEBI" id="CHEBI:29105"/>
    </cofactor>
</comment>
<dbReference type="Gene3D" id="3.40.1830.10">
    <property type="entry name" value="Thermophilic metalloprotease (M29)"/>
    <property type="match status" value="1"/>
</dbReference>
<evidence type="ECO:0000313" key="11">
    <source>
        <dbReference type="Proteomes" id="UP000008466"/>
    </source>
</evidence>
<comment type="similarity">
    <text evidence="4">Belongs to the peptidase M29 family.</text>
</comment>
<dbReference type="GO" id="GO:0006508">
    <property type="term" value="P:proteolysis"/>
    <property type="evidence" value="ECO:0007669"/>
    <property type="project" value="UniProtKB-KW"/>
</dbReference>
<dbReference type="HOGENOM" id="CLU_569725_0_0_12"/>
<keyword evidence="11" id="KW-1185">Reference proteome</keyword>
<gene>
    <name evidence="10" type="ordered locus">SpiBuddy_1297</name>
</gene>
<keyword evidence="7" id="KW-0479">Metal-binding</keyword>
<keyword evidence="5 10" id="KW-0031">Aminopeptidase</keyword>
<dbReference type="PANTHER" id="PTHR34448">
    <property type="entry name" value="AMINOPEPTIDASE"/>
    <property type="match status" value="1"/>
</dbReference>
<dbReference type="GO" id="GO:0008237">
    <property type="term" value="F:metallopeptidase activity"/>
    <property type="evidence" value="ECO:0007669"/>
    <property type="project" value="UniProtKB-KW"/>
</dbReference>
<evidence type="ECO:0000256" key="8">
    <source>
        <dbReference type="ARBA" id="ARBA00022801"/>
    </source>
</evidence>
<dbReference type="GO" id="GO:0046872">
    <property type="term" value="F:metal ion binding"/>
    <property type="evidence" value="ECO:0007669"/>
    <property type="project" value="UniProtKB-KW"/>
</dbReference>
<keyword evidence="6" id="KW-0645">Protease</keyword>
<reference evidence="11" key="1">
    <citation type="submission" date="2011-02" db="EMBL/GenBank/DDBJ databases">
        <title>Complete sequence of Spirochaeta sp. Buddy.</title>
        <authorList>
            <person name="Lucas S."/>
            <person name="Copeland A."/>
            <person name="Lapidus A."/>
            <person name="Cheng J.-F."/>
            <person name="Goodwin L."/>
            <person name="Pitluck S."/>
            <person name="Zeytun A."/>
            <person name="Detter J.C."/>
            <person name="Han C."/>
            <person name="Tapia R."/>
            <person name="Land M."/>
            <person name="Hauser L."/>
            <person name="Kyrpides N."/>
            <person name="Ivanova N."/>
            <person name="Mikhailova N."/>
            <person name="Pagani I."/>
            <person name="Ritalahti K.M."/>
            <person name="Loeffler F.E."/>
            <person name="Woyke T."/>
        </authorList>
    </citation>
    <scope>NUCLEOTIDE SEQUENCE [LARGE SCALE GENOMIC DNA]</scope>
    <source>
        <strain evidence="11">ATCC BAA-1886 / DSM 22777 / Buddy</strain>
    </source>
</reference>
<dbReference type="eggNOG" id="COG2309">
    <property type="taxonomic scope" value="Bacteria"/>
</dbReference>
<comment type="cofactor">
    <cofactor evidence="2">
        <name>Mg(2+)</name>
        <dbReference type="ChEBI" id="CHEBI:18420"/>
    </cofactor>
</comment>
<dbReference type="InterPro" id="IPR052170">
    <property type="entry name" value="M29_Exopeptidase"/>
</dbReference>
<evidence type="ECO:0000256" key="3">
    <source>
        <dbReference type="ARBA" id="ARBA00001947"/>
    </source>
</evidence>
<keyword evidence="9" id="KW-0482">Metalloprotease</keyword>
<keyword evidence="8" id="KW-0378">Hydrolase</keyword>
<accession>F0RVR0</accession>
<evidence type="ECO:0000256" key="1">
    <source>
        <dbReference type="ARBA" id="ARBA00001941"/>
    </source>
</evidence>
<evidence type="ECO:0000256" key="5">
    <source>
        <dbReference type="ARBA" id="ARBA00022438"/>
    </source>
</evidence>
<dbReference type="Pfam" id="PF02073">
    <property type="entry name" value="Peptidase_M29"/>
    <property type="match status" value="1"/>
</dbReference>
<dbReference type="AlphaFoldDB" id="F0RVR0"/>
<evidence type="ECO:0000256" key="6">
    <source>
        <dbReference type="ARBA" id="ARBA00022670"/>
    </source>
</evidence>
<dbReference type="InterPro" id="IPR035097">
    <property type="entry name" value="M29_N-terminal"/>
</dbReference>
<evidence type="ECO:0000256" key="9">
    <source>
        <dbReference type="ARBA" id="ARBA00023049"/>
    </source>
</evidence>
<dbReference type="InterPro" id="IPR000787">
    <property type="entry name" value="Peptidase_M29"/>
</dbReference>
<evidence type="ECO:0000256" key="4">
    <source>
        <dbReference type="ARBA" id="ARBA00008236"/>
    </source>
</evidence>